<dbReference type="SUPFAM" id="SSF101152">
    <property type="entry name" value="Mob1/phocein"/>
    <property type="match status" value="1"/>
</dbReference>
<dbReference type="EnsemblProtists" id="PYU1_T002132">
    <property type="protein sequence ID" value="PYU1_T002132"/>
    <property type="gene ID" value="PYU1_G002130"/>
</dbReference>
<dbReference type="Pfam" id="PF03637">
    <property type="entry name" value="Mob1_phocein"/>
    <property type="match status" value="1"/>
</dbReference>
<protein>
    <recommendedName>
        <fullName evidence="3">Mob1/phocein</fullName>
    </recommendedName>
</protein>
<evidence type="ECO:0000313" key="1">
    <source>
        <dbReference type="EnsemblProtists" id="PYU1_T002132"/>
    </source>
</evidence>
<dbReference type="OMA" id="ATCTQMT"/>
<dbReference type="InParanoid" id="K3WAZ1"/>
<dbReference type="PANTHER" id="PTHR22599">
    <property type="entry name" value="MPS ONE BINDER KINASE ACTIVATOR-LIKE MOB"/>
    <property type="match status" value="1"/>
</dbReference>
<proteinExistence type="predicted"/>
<dbReference type="InterPro" id="IPR036703">
    <property type="entry name" value="MOB_kinase_act_sf"/>
</dbReference>
<dbReference type="EMBL" id="GL376634">
    <property type="status" value="NOT_ANNOTATED_CDS"/>
    <property type="molecule type" value="Genomic_DNA"/>
</dbReference>
<dbReference type="Proteomes" id="UP000019132">
    <property type="component" value="Unassembled WGS sequence"/>
</dbReference>
<dbReference type="InterPro" id="IPR005301">
    <property type="entry name" value="MOB_kinase_act_fam"/>
</dbReference>
<name>K3WAZ1_GLOUD</name>
<reference evidence="2" key="2">
    <citation type="submission" date="2010-04" db="EMBL/GenBank/DDBJ databases">
        <authorList>
            <person name="Buell R."/>
            <person name="Hamilton J."/>
            <person name="Hostetler J."/>
        </authorList>
    </citation>
    <scope>NUCLEOTIDE SEQUENCE [LARGE SCALE GENOMIC DNA]</scope>
    <source>
        <strain evidence="2">DAOM:BR144</strain>
    </source>
</reference>
<organism evidence="1 2">
    <name type="scientific">Globisporangium ultimum (strain ATCC 200006 / CBS 805.95 / DAOM BR144)</name>
    <name type="common">Pythium ultimum</name>
    <dbReference type="NCBI Taxonomy" id="431595"/>
    <lineage>
        <taxon>Eukaryota</taxon>
        <taxon>Sar</taxon>
        <taxon>Stramenopiles</taxon>
        <taxon>Oomycota</taxon>
        <taxon>Peronosporomycetes</taxon>
        <taxon>Pythiales</taxon>
        <taxon>Pythiaceae</taxon>
        <taxon>Globisporangium</taxon>
    </lineage>
</organism>
<accession>K3WAZ1</accession>
<evidence type="ECO:0000313" key="2">
    <source>
        <dbReference type="Proteomes" id="UP000019132"/>
    </source>
</evidence>
<dbReference type="Gene3D" id="1.20.140.30">
    <property type="entry name" value="MOB kinase activator"/>
    <property type="match status" value="1"/>
</dbReference>
<dbReference type="eggNOG" id="KOG1852">
    <property type="taxonomic scope" value="Eukaryota"/>
</dbReference>
<reference evidence="2" key="1">
    <citation type="journal article" date="2010" name="Genome Biol.">
        <title>Genome sequence of the necrotrophic plant pathogen Pythium ultimum reveals original pathogenicity mechanisms and effector repertoire.</title>
        <authorList>
            <person name="Levesque C.A."/>
            <person name="Brouwer H."/>
            <person name="Cano L."/>
            <person name="Hamilton J.P."/>
            <person name="Holt C."/>
            <person name="Huitema E."/>
            <person name="Raffaele S."/>
            <person name="Robideau G.P."/>
            <person name="Thines M."/>
            <person name="Win J."/>
            <person name="Zerillo M.M."/>
            <person name="Beakes G.W."/>
            <person name="Boore J.L."/>
            <person name="Busam D."/>
            <person name="Dumas B."/>
            <person name="Ferriera S."/>
            <person name="Fuerstenberg S.I."/>
            <person name="Gachon C.M."/>
            <person name="Gaulin E."/>
            <person name="Govers F."/>
            <person name="Grenville-Briggs L."/>
            <person name="Horner N."/>
            <person name="Hostetler J."/>
            <person name="Jiang R.H."/>
            <person name="Johnson J."/>
            <person name="Krajaejun T."/>
            <person name="Lin H."/>
            <person name="Meijer H.J."/>
            <person name="Moore B."/>
            <person name="Morris P."/>
            <person name="Phuntmart V."/>
            <person name="Puiu D."/>
            <person name="Shetty J."/>
            <person name="Stajich J.E."/>
            <person name="Tripathy S."/>
            <person name="Wawra S."/>
            <person name="van West P."/>
            <person name="Whitty B.R."/>
            <person name="Coutinho P.M."/>
            <person name="Henrissat B."/>
            <person name="Martin F."/>
            <person name="Thomas P.D."/>
            <person name="Tyler B.M."/>
            <person name="De Vries R.P."/>
            <person name="Kamoun S."/>
            <person name="Yandell M."/>
            <person name="Tisserat N."/>
            <person name="Buell C.R."/>
        </authorList>
    </citation>
    <scope>NUCLEOTIDE SEQUENCE</scope>
    <source>
        <strain evidence="2">DAOM:BR144</strain>
    </source>
</reference>
<dbReference type="AlphaFoldDB" id="K3WAZ1"/>
<dbReference type="HOGENOM" id="CLU_056981_2_0_1"/>
<dbReference type="SMART" id="SM01388">
    <property type="entry name" value="Mob1_phocein"/>
    <property type="match status" value="1"/>
</dbReference>
<reference evidence="1" key="3">
    <citation type="submission" date="2015-02" db="UniProtKB">
        <authorList>
            <consortium name="EnsemblProtists"/>
        </authorList>
    </citation>
    <scope>IDENTIFICATION</scope>
    <source>
        <strain evidence="1">DAOM BR144</strain>
    </source>
</reference>
<sequence length="213" mass="24741">MTTVVVGKNLPGSRNDEFFAWEGQPSSSAKVVDTGGAFEAEQLIQRLVRADPTALAKIYHVPDDQDTYLWQYEHLRQVMKELNILVARLDGKCTRETCMVMKATDDWVFLCAAHKAPKECCAFEYIIHTMDNVNTLLTSSRVFPSRVSITSNATQYFQSVARRLYRIFSHTFFHHPEVFREFEDETYLCHRFVYFVLHFCLIPKNLLIIPDMM</sequence>
<keyword evidence="2" id="KW-1185">Reference proteome</keyword>
<evidence type="ECO:0008006" key="3">
    <source>
        <dbReference type="Google" id="ProtNLM"/>
    </source>
</evidence>
<dbReference type="STRING" id="431595.K3WAZ1"/>
<dbReference type="VEuPathDB" id="FungiDB:PYU1_G002130"/>